<feature type="domain" description="L,D-transpeptidase scaffold" evidence="8">
    <location>
        <begin position="67"/>
        <end position="223"/>
    </location>
</feature>
<comment type="pathway">
    <text evidence="1">Cell wall biogenesis; peptidoglycan biosynthesis.</text>
</comment>
<gene>
    <name evidence="9" type="ORF">AS203_06015</name>
</gene>
<dbReference type="PANTHER" id="PTHR41533:SF2">
    <property type="entry name" value="BLR7131 PROTEIN"/>
    <property type="match status" value="1"/>
</dbReference>
<accession>A0A0S2KNJ4</accession>
<dbReference type="STRING" id="76123.AS203_06015"/>
<keyword evidence="3" id="KW-0808">Transferase</keyword>
<dbReference type="InterPro" id="IPR038063">
    <property type="entry name" value="Transpep_catalytic_dom"/>
</dbReference>
<dbReference type="Gene3D" id="2.40.440.10">
    <property type="entry name" value="L,D-transpeptidase catalytic domain-like"/>
    <property type="match status" value="1"/>
</dbReference>
<organism evidence="9 10">
    <name type="scientific">Hoylesella enoeca</name>
    <dbReference type="NCBI Taxonomy" id="76123"/>
    <lineage>
        <taxon>Bacteria</taxon>
        <taxon>Pseudomonadati</taxon>
        <taxon>Bacteroidota</taxon>
        <taxon>Bacteroidia</taxon>
        <taxon>Bacteroidales</taxon>
        <taxon>Prevotellaceae</taxon>
        <taxon>Hoylesella</taxon>
    </lineage>
</organism>
<keyword evidence="10" id="KW-1185">Reference proteome</keyword>
<sequence length="510" mass="59683">MLVFGVALFVSCHEKQPNPNRDLSLAAYEGLQTERFEMNPQLIRAAIGRLSAADRDSMTADFKIKSYYLRHLPFLWIDRHGVDHKADTLLAYLREVDKMGFNGEKFRVREIAEDLDRLRTLQVGQSINRVLARLEYNLTKAYLRYVMGQRFGFVNPQYVFNRLDVYKQDSLGVTYRGLFDIGMDRPGQRFYRTALRKIIADSVGQYLREIQPHNELYHRLIAVLNNKKLSRVNKEKLLCNIERSRWRLHDMPERHTKYVIVNIPSFHLLAIDGDSTLSMRIGCGTWDTKTPLLTSSIHRMDVNPQWIIPRSIIERDIIRHTGDKRYFEERRFFVRERRTGKRIDISRVTPAMLQSRDYLVIQEGGEGNSLGRIIFRFNNNFSVFLHDTSSKDVFRQNDRGVSHGCIRVEKPFELAVFLLGHQDTKIIDKIRYSMEADVSGIGHKSAKGVGEESETLLDRSRLISNIPLKRPVPLFITYYTIYPSPQGELQEFHDVYGFDRVIYDHLRNYR</sequence>
<dbReference type="EMBL" id="CP013195">
    <property type="protein sequence ID" value="ALO49889.1"/>
    <property type="molecule type" value="Genomic_DNA"/>
</dbReference>
<dbReference type="Pfam" id="PF03734">
    <property type="entry name" value="YkuD"/>
    <property type="match status" value="1"/>
</dbReference>
<name>A0A0S2KNJ4_9BACT</name>
<dbReference type="KEGG" id="peo:AS203_06015"/>
<dbReference type="CDD" id="cd16913">
    <property type="entry name" value="YkuD_like"/>
    <property type="match status" value="1"/>
</dbReference>
<evidence type="ECO:0000259" key="7">
    <source>
        <dbReference type="Pfam" id="PF03734"/>
    </source>
</evidence>
<dbReference type="Proteomes" id="UP000056252">
    <property type="component" value="Chromosome"/>
</dbReference>
<comment type="similarity">
    <text evidence="2">Belongs to the YkuD family.</text>
</comment>
<dbReference type="PANTHER" id="PTHR41533">
    <property type="entry name" value="L,D-TRANSPEPTIDASE HI_1667-RELATED"/>
    <property type="match status" value="1"/>
</dbReference>
<evidence type="ECO:0000256" key="3">
    <source>
        <dbReference type="ARBA" id="ARBA00022679"/>
    </source>
</evidence>
<protein>
    <submittedName>
        <fullName evidence="9">Peptidoglycan-binding protein</fullName>
    </submittedName>
</protein>
<dbReference type="AlphaFoldDB" id="A0A0S2KNJ4"/>
<dbReference type="GO" id="GO:0071555">
    <property type="term" value="P:cell wall organization"/>
    <property type="evidence" value="ECO:0007669"/>
    <property type="project" value="UniProtKB-KW"/>
</dbReference>
<evidence type="ECO:0000313" key="9">
    <source>
        <dbReference type="EMBL" id="ALO49889.1"/>
    </source>
</evidence>
<proteinExistence type="inferred from homology"/>
<dbReference type="Pfam" id="PF20142">
    <property type="entry name" value="Scaffold"/>
    <property type="match status" value="1"/>
</dbReference>
<keyword evidence="6" id="KW-0961">Cell wall biogenesis/degradation</keyword>
<reference evidence="10" key="1">
    <citation type="submission" date="2015-11" db="EMBL/GenBank/DDBJ databases">
        <authorList>
            <person name="Holder M.E."/>
            <person name="Ajami N.J."/>
            <person name="Petrosino J.F."/>
        </authorList>
    </citation>
    <scope>NUCLEOTIDE SEQUENCE [LARGE SCALE GENOMIC DNA]</scope>
    <source>
        <strain evidence="10">F0113</strain>
    </source>
</reference>
<evidence type="ECO:0000313" key="10">
    <source>
        <dbReference type="Proteomes" id="UP000056252"/>
    </source>
</evidence>
<dbReference type="SUPFAM" id="SSF141523">
    <property type="entry name" value="L,D-transpeptidase catalytic domain-like"/>
    <property type="match status" value="1"/>
</dbReference>
<evidence type="ECO:0000256" key="2">
    <source>
        <dbReference type="ARBA" id="ARBA00005992"/>
    </source>
</evidence>
<dbReference type="GO" id="GO:0004180">
    <property type="term" value="F:carboxypeptidase activity"/>
    <property type="evidence" value="ECO:0007669"/>
    <property type="project" value="UniProtKB-ARBA"/>
</dbReference>
<dbReference type="GO" id="GO:0016740">
    <property type="term" value="F:transferase activity"/>
    <property type="evidence" value="ECO:0007669"/>
    <property type="project" value="UniProtKB-KW"/>
</dbReference>
<evidence type="ECO:0000259" key="8">
    <source>
        <dbReference type="Pfam" id="PF20142"/>
    </source>
</evidence>
<feature type="domain" description="L,D-TPase catalytic" evidence="7">
    <location>
        <begin position="257"/>
        <end position="418"/>
    </location>
</feature>
<dbReference type="InterPro" id="IPR052905">
    <property type="entry name" value="LD-transpeptidase_YkuD-like"/>
</dbReference>
<evidence type="ECO:0000256" key="4">
    <source>
        <dbReference type="ARBA" id="ARBA00022960"/>
    </source>
</evidence>
<evidence type="ECO:0000256" key="6">
    <source>
        <dbReference type="ARBA" id="ARBA00023316"/>
    </source>
</evidence>
<dbReference type="eggNOG" id="COG2989">
    <property type="taxonomic scope" value="Bacteria"/>
</dbReference>
<dbReference type="InterPro" id="IPR005490">
    <property type="entry name" value="LD_TPept_cat_dom"/>
</dbReference>
<dbReference type="UniPathway" id="UPA00219"/>
<evidence type="ECO:0000256" key="1">
    <source>
        <dbReference type="ARBA" id="ARBA00004752"/>
    </source>
</evidence>
<dbReference type="GO" id="GO:0008360">
    <property type="term" value="P:regulation of cell shape"/>
    <property type="evidence" value="ECO:0007669"/>
    <property type="project" value="UniProtKB-KW"/>
</dbReference>
<keyword evidence="4" id="KW-0133">Cell shape</keyword>
<dbReference type="InterPro" id="IPR045380">
    <property type="entry name" value="LD_TPept_scaffold_dom"/>
</dbReference>
<keyword evidence="5" id="KW-0573">Peptidoglycan synthesis</keyword>
<dbReference type="GO" id="GO:0009252">
    <property type="term" value="P:peptidoglycan biosynthetic process"/>
    <property type="evidence" value="ECO:0007669"/>
    <property type="project" value="UniProtKB-UniPathway"/>
</dbReference>
<evidence type="ECO:0000256" key="5">
    <source>
        <dbReference type="ARBA" id="ARBA00022984"/>
    </source>
</evidence>